<gene>
    <name evidence="1" type="ORF">UCMB321_0984</name>
</gene>
<organism evidence="1 2">
    <name type="scientific">Pseudomonas batumici</name>
    <dbReference type="NCBI Taxonomy" id="226910"/>
    <lineage>
        <taxon>Bacteria</taxon>
        <taxon>Pseudomonadati</taxon>
        <taxon>Pseudomonadota</taxon>
        <taxon>Gammaproteobacteria</taxon>
        <taxon>Pseudomonadales</taxon>
        <taxon>Pseudomonadaceae</taxon>
        <taxon>Pseudomonas</taxon>
    </lineage>
</organism>
<dbReference type="PATRIC" id="fig|226910.6.peg.977"/>
<dbReference type="STRING" id="226910.UCMB321_0984"/>
<dbReference type="EMBL" id="JXDG01000010">
    <property type="protein sequence ID" value="KIH85196.1"/>
    <property type="molecule type" value="Genomic_DNA"/>
</dbReference>
<name>A0A0C2I7N1_9PSED</name>
<evidence type="ECO:0000313" key="1">
    <source>
        <dbReference type="EMBL" id="KIH85196.1"/>
    </source>
</evidence>
<sequence>MAAGQLDHPVPVLVLMKADDGRRRGLGPSVRVQFAFGRILV</sequence>
<dbReference type="Proteomes" id="UP000031535">
    <property type="component" value="Unassembled WGS sequence"/>
</dbReference>
<dbReference type="AlphaFoldDB" id="A0A0C2I7N1"/>
<protein>
    <submittedName>
        <fullName evidence="1">Uncharacterized protein</fullName>
    </submittedName>
</protein>
<comment type="caution">
    <text evidence="1">The sequence shown here is derived from an EMBL/GenBank/DDBJ whole genome shotgun (WGS) entry which is preliminary data.</text>
</comment>
<evidence type="ECO:0000313" key="2">
    <source>
        <dbReference type="Proteomes" id="UP000031535"/>
    </source>
</evidence>
<keyword evidence="2" id="KW-1185">Reference proteome</keyword>
<reference evidence="1 2" key="1">
    <citation type="submission" date="2015-01" db="EMBL/GenBank/DDBJ databases">
        <title>Complete genome of Pseudomonas batumici UCM B-321 producer of the batumin antibiotic with strong antistaphilococcal and potential anticancer activity.</title>
        <authorList>
            <person name="Klochko V.V."/>
            <person name="Zelena L.B."/>
            <person name="Elena K.A."/>
            <person name="Reva O.N."/>
        </authorList>
    </citation>
    <scope>NUCLEOTIDE SEQUENCE [LARGE SCALE GENOMIC DNA]</scope>
    <source>
        <strain evidence="1 2">UCM B-321</strain>
    </source>
</reference>
<accession>A0A0C2I7N1</accession>
<proteinExistence type="predicted"/>